<evidence type="ECO:0000313" key="3">
    <source>
        <dbReference type="Proteomes" id="UP000003676"/>
    </source>
</evidence>
<dbReference type="HOGENOM" id="CLU_2805502_0_0_7"/>
<feature type="region of interest" description="Disordered" evidence="1">
    <location>
        <begin position="1"/>
        <end position="67"/>
    </location>
</feature>
<dbReference type="Proteomes" id="UP000003676">
    <property type="component" value="Unassembled WGS sequence"/>
</dbReference>
<comment type="caution">
    <text evidence="2">The sequence shown here is derived from an EMBL/GenBank/DDBJ whole genome shotgun (WGS) entry which is preliminary data.</text>
</comment>
<feature type="compositionally biased region" description="Basic and acidic residues" evidence="1">
    <location>
        <begin position="12"/>
        <end position="21"/>
    </location>
</feature>
<proteinExistence type="predicted"/>
<evidence type="ECO:0000313" key="2">
    <source>
        <dbReference type="EMBL" id="EEB33361.1"/>
    </source>
</evidence>
<gene>
    <name evidence="2" type="ORF">DESPIG_01774</name>
</gene>
<dbReference type="EMBL" id="ABXU01000055">
    <property type="protein sequence ID" value="EEB33361.1"/>
    <property type="molecule type" value="Genomic_DNA"/>
</dbReference>
<dbReference type="AlphaFoldDB" id="B6WUI6"/>
<reference evidence="2 3" key="1">
    <citation type="submission" date="2008-10" db="EMBL/GenBank/DDBJ databases">
        <title>Draft genome sequence of Desulvovibrio piger (ATCC 29098).</title>
        <authorList>
            <person name="Sudarsanam P."/>
            <person name="Ley R."/>
            <person name="Guruge J."/>
            <person name="Turnbaugh P.J."/>
            <person name="Mahowald M."/>
            <person name="Liep D."/>
            <person name="Gordon J."/>
        </authorList>
    </citation>
    <scope>NUCLEOTIDE SEQUENCE [LARGE SCALE GENOMIC DNA]</scope>
    <source>
        <strain evidence="2 3">ATCC 29098</strain>
    </source>
</reference>
<reference evidence="2 3" key="2">
    <citation type="submission" date="2008-10" db="EMBL/GenBank/DDBJ databases">
        <authorList>
            <person name="Fulton L."/>
            <person name="Clifton S."/>
            <person name="Fulton B."/>
            <person name="Xu J."/>
            <person name="Minx P."/>
            <person name="Pepin K.H."/>
            <person name="Johnson M."/>
            <person name="Bhonagiri V."/>
            <person name="Nash W.E."/>
            <person name="Mardis E.R."/>
            <person name="Wilson R.K."/>
        </authorList>
    </citation>
    <scope>NUCLEOTIDE SEQUENCE [LARGE SCALE GENOMIC DNA]</scope>
    <source>
        <strain evidence="2 3">ATCC 29098</strain>
    </source>
</reference>
<name>B6WUI6_9BACT</name>
<organism evidence="2 3">
    <name type="scientific">Desulfovibrio piger ATCC 29098</name>
    <dbReference type="NCBI Taxonomy" id="411464"/>
    <lineage>
        <taxon>Bacteria</taxon>
        <taxon>Pseudomonadati</taxon>
        <taxon>Thermodesulfobacteriota</taxon>
        <taxon>Desulfovibrionia</taxon>
        <taxon>Desulfovibrionales</taxon>
        <taxon>Desulfovibrionaceae</taxon>
        <taxon>Desulfovibrio</taxon>
    </lineage>
</organism>
<protein>
    <submittedName>
        <fullName evidence="2">Uncharacterized protein</fullName>
    </submittedName>
</protein>
<accession>B6WUI6</accession>
<evidence type="ECO:0000256" key="1">
    <source>
        <dbReference type="SAM" id="MobiDB-lite"/>
    </source>
</evidence>
<sequence>MPAGCKAFAARGTEERGRQQDVRPLPPGKTARCGDAVTEGREREAAGRAGPCAGDAAGRWTKGTPGP</sequence>